<keyword evidence="2" id="KW-1185">Reference proteome</keyword>
<reference evidence="1" key="2">
    <citation type="submission" date="2020-09" db="EMBL/GenBank/DDBJ databases">
        <authorList>
            <person name="Sun Q."/>
            <person name="Ohkuma M."/>
        </authorList>
    </citation>
    <scope>NUCLEOTIDE SEQUENCE</scope>
    <source>
        <strain evidence="1">JCM 3090</strain>
    </source>
</reference>
<dbReference type="AlphaFoldDB" id="A0A8J3BIP6"/>
<dbReference type="RefSeq" id="WP_189171787.1">
    <property type="nucleotide sequence ID" value="NZ_BMQB01000011.1"/>
</dbReference>
<reference evidence="1" key="1">
    <citation type="journal article" date="2014" name="Int. J. Syst. Evol. Microbiol.">
        <title>Complete genome sequence of Corynebacterium casei LMG S-19264T (=DSM 44701T), isolated from a smear-ripened cheese.</title>
        <authorList>
            <consortium name="US DOE Joint Genome Institute (JGI-PGF)"/>
            <person name="Walter F."/>
            <person name="Albersmeier A."/>
            <person name="Kalinowski J."/>
            <person name="Ruckert C."/>
        </authorList>
    </citation>
    <scope>NUCLEOTIDE SEQUENCE</scope>
    <source>
        <strain evidence="1">JCM 3090</strain>
    </source>
</reference>
<proteinExistence type="predicted"/>
<dbReference type="Proteomes" id="UP000649739">
    <property type="component" value="Unassembled WGS sequence"/>
</dbReference>
<gene>
    <name evidence="1" type="ORF">GCM10010123_40470</name>
</gene>
<organism evidence="1 2">
    <name type="scientific">Pilimelia anulata</name>
    <dbReference type="NCBI Taxonomy" id="53371"/>
    <lineage>
        <taxon>Bacteria</taxon>
        <taxon>Bacillati</taxon>
        <taxon>Actinomycetota</taxon>
        <taxon>Actinomycetes</taxon>
        <taxon>Micromonosporales</taxon>
        <taxon>Micromonosporaceae</taxon>
        <taxon>Pilimelia</taxon>
    </lineage>
</organism>
<evidence type="ECO:0000313" key="2">
    <source>
        <dbReference type="Proteomes" id="UP000649739"/>
    </source>
</evidence>
<comment type="caution">
    <text evidence="1">The sequence shown here is derived from an EMBL/GenBank/DDBJ whole genome shotgun (WGS) entry which is preliminary data.</text>
</comment>
<protein>
    <submittedName>
        <fullName evidence="1">Uncharacterized protein</fullName>
    </submittedName>
</protein>
<sequence length="320" mass="35171">MAVDATPPGGPGSAARADLLRALRAGPFPAALDLAIEAGGLSLEEIRAYLVERGVPVSTTTLSYWRRGRRRPERPESLRAVRLVEELLGLPADALVGLLGPRRARGRWVGRSSGVVEAGRLFDGDQAGLMLDRIGVPPRGALSRLSTHVLVGVDAQRRVTGVRMREILRANADRVAHCGVLYLADEDPASPPALTDTRYCRTGRVSVDRTAGLIACELILDRMLMAGEPAYIEYSWSFPEPLLMLSYEYRFLQQVREYLLQVQFTAGAVPARCHRHERRTVGAPEEIGRELWIGASNTALLVEHDVPPGIVGMRWEWPDS</sequence>
<name>A0A8J3BIP6_9ACTN</name>
<dbReference type="EMBL" id="BMQB01000011">
    <property type="protein sequence ID" value="GGK06548.1"/>
    <property type="molecule type" value="Genomic_DNA"/>
</dbReference>
<accession>A0A8J3BIP6</accession>
<evidence type="ECO:0000313" key="1">
    <source>
        <dbReference type="EMBL" id="GGK06548.1"/>
    </source>
</evidence>